<dbReference type="PROSITE" id="PS50893">
    <property type="entry name" value="ABC_TRANSPORTER_2"/>
    <property type="match status" value="1"/>
</dbReference>
<protein>
    <recommendedName>
        <fullName evidence="3">ABC transporter domain-containing protein</fullName>
    </recommendedName>
</protein>
<organism evidence="4">
    <name type="scientific">uncultured Truepera sp</name>
    <dbReference type="NCBI Taxonomy" id="543023"/>
    <lineage>
        <taxon>Bacteria</taxon>
        <taxon>Thermotogati</taxon>
        <taxon>Deinococcota</taxon>
        <taxon>Deinococci</taxon>
        <taxon>Trueperales</taxon>
        <taxon>Trueperaceae</taxon>
        <taxon>Truepera</taxon>
        <taxon>environmental samples</taxon>
    </lineage>
</organism>
<dbReference type="GO" id="GO:0016887">
    <property type="term" value="F:ATP hydrolysis activity"/>
    <property type="evidence" value="ECO:0007669"/>
    <property type="project" value="InterPro"/>
</dbReference>
<dbReference type="InterPro" id="IPR027417">
    <property type="entry name" value="P-loop_NTPase"/>
</dbReference>
<dbReference type="PANTHER" id="PTHR43230:SF3">
    <property type="entry name" value="ABC-TYPE DIPEPTIDE_OLIGOPEPTIDE TRANSPORT SYSTEM, ATPASE COMPONENT"/>
    <property type="match status" value="1"/>
</dbReference>
<dbReference type="Pfam" id="PF00005">
    <property type="entry name" value="ABC_tran"/>
    <property type="match status" value="1"/>
</dbReference>
<keyword evidence="2" id="KW-0067">ATP-binding</keyword>
<reference evidence="4" key="1">
    <citation type="submission" date="2020-02" db="EMBL/GenBank/DDBJ databases">
        <authorList>
            <person name="Meier V. D."/>
        </authorList>
    </citation>
    <scope>NUCLEOTIDE SEQUENCE</scope>
    <source>
        <strain evidence="4">AVDCRST_MAG86</strain>
    </source>
</reference>
<evidence type="ECO:0000256" key="2">
    <source>
        <dbReference type="ARBA" id="ARBA00022840"/>
    </source>
</evidence>
<dbReference type="InterPro" id="IPR003439">
    <property type="entry name" value="ABC_transporter-like_ATP-bd"/>
</dbReference>
<dbReference type="CDD" id="cd03257">
    <property type="entry name" value="ABC_NikE_OppD_transporters"/>
    <property type="match status" value="1"/>
</dbReference>
<accession>A0A6J4V2U6</accession>
<gene>
    <name evidence="4" type="ORF">AVDCRST_MAG86-863</name>
</gene>
<sequence length="273" mass="29525">MSGSLEIAAVTKTFRSGGPWGETVRAVDDVSLNVADKPTVLSLVGESGSGKTTLARLILGLLQPTLGTIRVGDYEVGRMRGRAARQAFMRDVQPIFQNPYDTFNPVRPVTDALFETAQNLTGASRRQAEALVAEALKTVGLELSEVEGKYQNAFSGGQLQRLSVARALIPKPKLIVADEPVSALDASLRMTVVNLFAELRDTLGISFVYVTHDLSTAYYISDQVAIMHRGKVVEAGAADRVLTHPEHDYTRRLVAAIPQVGVKWDDDFDAGVA</sequence>
<dbReference type="SMART" id="SM00382">
    <property type="entry name" value="AAA"/>
    <property type="match status" value="1"/>
</dbReference>
<name>A0A6J4V2U6_9DEIN</name>
<evidence type="ECO:0000259" key="3">
    <source>
        <dbReference type="PROSITE" id="PS50893"/>
    </source>
</evidence>
<evidence type="ECO:0000313" key="4">
    <source>
        <dbReference type="EMBL" id="CAA9563828.1"/>
    </source>
</evidence>
<dbReference type="SUPFAM" id="SSF52540">
    <property type="entry name" value="P-loop containing nucleoside triphosphate hydrolases"/>
    <property type="match status" value="1"/>
</dbReference>
<dbReference type="InterPro" id="IPR017871">
    <property type="entry name" value="ABC_transporter-like_CS"/>
</dbReference>
<keyword evidence="1" id="KW-0547">Nucleotide-binding</keyword>
<dbReference type="PANTHER" id="PTHR43230">
    <property type="entry name" value="ABC-TYPE DIPEPTIDE/OLIGOPEPTIDE TRANSPORT SYSTEM, ATPASE COMPONENT"/>
    <property type="match status" value="1"/>
</dbReference>
<dbReference type="EMBL" id="CADCWP010000060">
    <property type="protein sequence ID" value="CAA9563828.1"/>
    <property type="molecule type" value="Genomic_DNA"/>
</dbReference>
<dbReference type="InterPro" id="IPR003593">
    <property type="entry name" value="AAA+_ATPase"/>
</dbReference>
<dbReference type="GO" id="GO:0005524">
    <property type="term" value="F:ATP binding"/>
    <property type="evidence" value="ECO:0007669"/>
    <property type="project" value="UniProtKB-KW"/>
</dbReference>
<feature type="domain" description="ABC transporter" evidence="3">
    <location>
        <begin position="5"/>
        <end position="254"/>
    </location>
</feature>
<dbReference type="PROSITE" id="PS00211">
    <property type="entry name" value="ABC_TRANSPORTER_1"/>
    <property type="match status" value="1"/>
</dbReference>
<evidence type="ECO:0000256" key="1">
    <source>
        <dbReference type="ARBA" id="ARBA00022741"/>
    </source>
</evidence>
<proteinExistence type="predicted"/>
<dbReference type="Gene3D" id="3.40.50.300">
    <property type="entry name" value="P-loop containing nucleotide triphosphate hydrolases"/>
    <property type="match status" value="1"/>
</dbReference>
<dbReference type="AlphaFoldDB" id="A0A6J4V2U6"/>